<keyword evidence="3" id="KW-1185">Reference proteome</keyword>
<dbReference type="Proteomes" id="UP000297318">
    <property type="component" value="Unassembled WGS sequence"/>
</dbReference>
<name>A0A4Z1E5Z8_9MICO</name>
<feature type="compositionally biased region" description="Basic and acidic residues" evidence="1">
    <location>
        <begin position="262"/>
        <end position="272"/>
    </location>
</feature>
<dbReference type="AlphaFoldDB" id="A0A4Z1E5Z8"/>
<gene>
    <name evidence="2" type="ORF">SERN_1055</name>
</gene>
<reference evidence="2 3" key="1">
    <citation type="submission" date="2018-11" db="EMBL/GenBank/DDBJ databases">
        <title>Complete genome sequencing of the Actinobacteria Serinibacter sp. K3-2.</title>
        <authorList>
            <person name="Rakitin A.L."/>
            <person name="Beletsky A.V."/>
            <person name="Mardanov A.V."/>
            <person name="Ravin N.V."/>
            <person name="Gromova A.S."/>
            <person name="Filippova S.N."/>
            <person name="Gal'Chenko V.F."/>
        </authorList>
    </citation>
    <scope>NUCLEOTIDE SEQUENCE [LARGE SCALE GENOMIC DNA]</scope>
    <source>
        <strain evidence="2 3">K3-2</strain>
    </source>
</reference>
<dbReference type="RefSeq" id="WP_135849113.1">
    <property type="nucleotide sequence ID" value="NZ_RHPJ01000002.1"/>
</dbReference>
<sequence>MGRKVNIEPDEIREQVVAASKQAKALAEHGVEWATPHVEAAKDWAAPRVEQAWKAGVKVAGPKVEEFAGKASDLTDVAAVKAKGATDSAHDALVDVIIPRVVAAMQDAAKAAADASENAGSVAAKGVDTAASKLVKATDKAAHAVSEKAGKVEVGRSSSSVGKTIGWIAAGAAAAAAGYLVWRRTQPLDDPWAEEYWEDVASDDDGASASAVAASAPDASDESVVEALVDAVADSDEDVEGTSVVEEAEAALHEAASGVKEAASDVKDKVTDAVDSGSDGAEKPVNAEGQWGDDEAGGTPKPKPRARRRAGDTEGEVDSREDTTQE</sequence>
<feature type="compositionally biased region" description="Basic and acidic residues" evidence="1">
    <location>
        <begin position="309"/>
        <end position="326"/>
    </location>
</feature>
<feature type="compositionally biased region" description="Low complexity" evidence="1">
    <location>
        <begin position="207"/>
        <end position="218"/>
    </location>
</feature>
<organism evidence="2 3">
    <name type="scientific">Serinibacter arcticus</name>
    <dbReference type="NCBI Taxonomy" id="1655435"/>
    <lineage>
        <taxon>Bacteria</taxon>
        <taxon>Bacillati</taxon>
        <taxon>Actinomycetota</taxon>
        <taxon>Actinomycetes</taxon>
        <taxon>Micrococcales</taxon>
        <taxon>Beutenbergiaceae</taxon>
        <taxon>Serinibacter</taxon>
    </lineage>
</organism>
<accession>A0A4Z1E5Z8</accession>
<dbReference type="OrthoDB" id="5143471at2"/>
<evidence type="ECO:0000313" key="2">
    <source>
        <dbReference type="EMBL" id="TGO05051.1"/>
    </source>
</evidence>
<feature type="region of interest" description="Disordered" evidence="1">
    <location>
        <begin position="203"/>
        <end position="222"/>
    </location>
</feature>
<comment type="caution">
    <text evidence="2">The sequence shown here is derived from an EMBL/GenBank/DDBJ whole genome shotgun (WGS) entry which is preliminary data.</text>
</comment>
<evidence type="ECO:0000313" key="3">
    <source>
        <dbReference type="Proteomes" id="UP000297318"/>
    </source>
</evidence>
<protein>
    <submittedName>
        <fullName evidence="2">Uncharacterized protein</fullName>
    </submittedName>
</protein>
<proteinExistence type="predicted"/>
<dbReference type="EMBL" id="RHPJ01000002">
    <property type="protein sequence ID" value="TGO05051.1"/>
    <property type="molecule type" value="Genomic_DNA"/>
</dbReference>
<feature type="region of interest" description="Disordered" evidence="1">
    <location>
        <begin position="256"/>
        <end position="326"/>
    </location>
</feature>
<evidence type="ECO:0000256" key="1">
    <source>
        <dbReference type="SAM" id="MobiDB-lite"/>
    </source>
</evidence>